<feature type="region of interest" description="Disordered" evidence="1">
    <location>
        <begin position="570"/>
        <end position="601"/>
    </location>
</feature>
<organism evidence="3 4">
    <name type="scientific">Stenotrophomonas terrae</name>
    <dbReference type="NCBI Taxonomy" id="405446"/>
    <lineage>
        <taxon>Bacteria</taxon>
        <taxon>Pseudomonadati</taxon>
        <taxon>Pseudomonadota</taxon>
        <taxon>Gammaproteobacteria</taxon>
        <taxon>Lysobacterales</taxon>
        <taxon>Lysobacteraceae</taxon>
        <taxon>Stenotrophomonas</taxon>
    </lineage>
</organism>
<reference evidence="3 4" key="1">
    <citation type="submission" date="2015-05" db="EMBL/GenBank/DDBJ databases">
        <title>Genome sequencing and analysis of members of genus Stenotrophomonas.</title>
        <authorList>
            <person name="Patil P.P."/>
            <person name="Midha S."/>
            <person name="Patil P.B."/>
        </authorList>
    </citation>
    <scope>NUCLEOTIDE SEQUENCE [LARGE SCALE GENOMIC DNA]</scope>
    <source>
        <strain evidence="3 4">DSM 18941</strain>
    </source>
</reference>
<dbReference type="AlphaFoldDB" id="A0A0R0CDI5"/>
<proteinExistence type="predicted"/>
<feature type="compositionally biased region" description="Basic and acidic residues" evidence="1">
    <location>
        <begin position="589"/>
        <end position="601"/>
    </location>
</feature>
<sequence length="601" mass="62863">MPVTSVTELINLLASRRQTSILHDRRTGMPYSWSNWLRTRMSKGLSAFVDGDVGEAIAARPPRPRAAPAAARPLWWIIVSLFWNGGEPPPRDQRGLRWFAGFFSAGLHVLFALLLLWVALVRSNVPEQDAEEGERVQVEFLGDGTAQDEGGGTPAAGSAAAAAVAAQAAAAAQSAATPSAAAAQAAPTEPSVEQQAAPTATADIAAAPVPVESPSPQPAPPVEQPLQVTETNRPTTDFVVPPVAVVAPTLRGKETQVRERTVETAVDRPQPTQAARPAAELAVQLRQPQVQVRERQVETTEQQPIALAQPRVREAPVQLRTPQLAVRERQVETATQESVSMPTLPTRSAEVQVKAPAMAVRERAVPGVADKPAASANAAAAASAQAATNMAQGSASATAAASPSASTGQAAAATPNPRPGTSAGAGPKPQDRSGGWAAPTRGDDWGASQRQVAGSAGGQADKGTGLFNADGSVRLGGNEGQAQDAAKRGAPGGDADTWSKERIAESGTWLKRPPYDYTPTSFDKYWAPNESLLAEWVRKGIKSVEIPIPGSNSKISCVVSMLQFGGGCGLTNPNMQEQPAEARPPPDIPFKKELQEDNGSR</sequence>
<feature type="compositionally biased region" description="Low complexity" evidence="1">
    <location>
        <begin position="400"/>
        <end position="415"/>
    </location>
</feature>
<gene>
    <name evidence="3" type="ORF">ABB27_08265</name>
</gene>
<keyword evidence="2" id="KW-0812">Transmembrane</keyword>
<accession>A0A0R0CDI5</accession>
<dbReference type="EMBL" id="LDJJ01000027">
    <property type="protein sequence ID" value="KRG67801.1"/>
    <property type="molecule type" value="Genomic_DNA"/>
</dbReference>
<dbReference type="Proteomes" id="UP000051863">
    <property type="component" value="Unassembled WGS sequence"/>
</dbReference>
<comment type="caution">
    <text evidence="3">The sequence shown here is derived from an EMBL/GenBank/DDBJ whole genome shotgun (WGS) entry which is preliminary data.</text>
</comment>
<evidence type="ECO:0000256" key="2">
    <source>
        <dbReference type="SAM" id="Phobius"/>
    </source>
</evidence>
<feature type="region of interest" description="Disordered" evidence="1">
    <location>
        <begin position="400"/>
        <end position="499"/>
    </location>
</feature>
<feature type="compositionally biased region" description="Polar residues" evidence="1">
    <location>
        <begin position="332"/>
        <end position="346"/>
    </location>
</feature>
<feature type="transmembrane region" description="Helical" evidence="2">
    <location>
        <begin position="98"/>
        <end position="120"/>
    </location>
</feature>
<dbReference type="PATRIC" id="fig|405446.3.peg.1103"/>
<dbReference type="OrthoDB" id="6008404at2"/>
<feature type="region of interest" description="Disordered" evidence="1">
    <location>
        <begin position="331"/>
        <end position="350"/>
    </location>
</feature>
<feature type="region of interest" description="Disordered" evidence="1">
    <location>
        <begin position="254"/>
        <end position="275"/>
    </location>
</feature>
<evidence type="ECO:0000256" key="1">
    <source>
        <dbReference type="SAM" id="MobiDB-lite"/>
    </source>
</evidence>
<keyword evidence="2" id="KW-0472">Membrane</keyword>
<keyword evidence="4" id="KW-1185">Reference proteome</keyword>
<dbReference type="RefSeq" id="WP_057628223.1">
    <property type="nucleotide sequence ID" value="NZ_LDJJ01000027.1"/>
</dbReference>
<evidence type="ECO:0000313" key="3">
    <source>
        <dbReference type="EMBL" id="KRG67801.1"/>
    </source>
</evidence>
<keyword evidence="2" id="KW-1133">Transmembrane helix</keyword>
<protein>
    <recommendedName>
        <fullName evidence="5">Transmembrane repetitive protein</fullName>
    </recommendedName>
</protein>
<name>A0A0R0CDI5_9GAMM</name>
<evidence type="ECO:0008006" key="5">
    <source>
        <dbReference type="Google" id="ProtNLM"/>
    </source>
</evidence>
<feature type="compositionally biased region" description="Basic and acidic residues" evidence="1">
    <location>
        <begin position="254"/>
        <end position="266"/>
    </location>
</feature>
<evidence type="ECO:0000313" key="4">
    <source>
        <dbReference type="Proteomes" id="UP000051863"/>
    </source>
</evidence>